<dbReference type="Proteomes" id="UP001642484">
    <property type="component" value="Unassembled WGS sequence"/>
</dbReference>
<proteinExistence type="predicted"/>
<feature type="region of interest" description="Disordered" evidence="1">
    <location>
        <begin position="60"/>
        <end position="115"/>
    </location>
</feature>
<feature type="non-terminal residue" evidence="2">
    <location>
        <position position="115"/>
    </location>
</feature>
<protein>
    <submittedName>
        <fullName evidence="2">Uncharacterized protein</fullName>
    </submittedName>
</protein>
<keyword evidence="3" id="KW-1185">Reference proteome</keyword>
<organism evidence="2 3">
    <name type="scientific">Durusdinium trenchii</name>
    <dbReference type="NCBI Taxonomy" id="1381693"/>
    <lineage>
        <taxon>Eukaryota</taxon>
        <taxon>Sar</taxon>
        <taxon>Alveolata</taxon>
        <taxon>Dinophyceae</taxon>
        <taxon>Suessiales</taxon>
        <taxon>Symbiodiniaceae</taxon>
        <taxon>Durusdinium</taxon>
    </lineage>
</organism>
<sequence>MSGQVSGTGKKTCLDKAGLQMATNGMDRVGLEMDGAAHSLNNGSGSKMDDSNLPAWRRRRMPGIPEEEEELPEHMWGANSQSSGTQPAQGSSGLPAEGAQKFPVEEVMQTMSELQ</sequence>
<gene>
    <name evidence="2" type="ORF">CCMP2556_LOCUS12732</name>
</gene>
<evidence type="ECO:0000256" key="1">
    <source>
        <dbReference type="SAM" id="MobiDB-lite"/>
    </source>
</evidence>
<comment type="caution">
    <text evidence="2">The sequence shown here is derived from an EMBL/GenBank/DDBJ whole genome shotgun (WGS) entry which is preliminary data.</text>
</comment>
<dbReference type="EMBL" id="CAXAMN010006247">
    <property type="protein sequence ID" value="CAK9017031.1"/>
    <property type="molecule type" value="Genomic_DNA"/>
</dbReference>
<reference evidence="2 3" key="1">
    <citation type="submission" date="2024-02" db="EMBL/GenBank/DDBJ databases">
        <authorList>
            <person name="Chen Y."/>
            <person name="Shah S."/>
            <person name="Dougan E. K."/>
            <person name="Thang M."/>
            <person name="Chan C."/>
        </authorList>
    </citation>
    <scope>NUCLEOTIDE SEQUENCE [LARGE SCALE GENOMIC DNA]</scope>
</reference>
<evidence type="ECO:0000313" key="2">
    <source>
        <dbReference type="EMBL" id="CAK9017031.1"/>
    </source>
</evidence>
<feature type="compositionally biased region" description="Polar residues" evidence="1">
    <location>
        <begin position="78"/>
        <end position="92"/>
    </location>
</feature>
<name>A0ABP0JS04_9DINO</name>
<accession>A0ABP0JS04</accession>
<evidence type="ECO:0000313" key="3">
    <source>
        <dbReference type="Proteomes" id="UP001642484"/>
    </source>
</evidence>
<feature type="region of interest" description="Disordered" evidence="1">
    <location>
        <begin position="36"/>
        <end position="55"/>
    </location>
</feature>